<dbReference type="EMBL" id="QTLC01000007">
    <property type="protein sequence ID" value="RDY72571.1"/>
    <property type="molecule type" value="Genomic_DNA"/>
</dbReference>
<gene>
    <name evidence="2" type="ORF">DXT76_01120</name>
</gene>
<dbReference type="Proteomes" id="UP000257032">
    <property type="component" value="Unassembled WGS sequence"/>
</dbReference>
<name>A0A3D8VTH6_9BACI</name>
<comment type="caution">
    <text evidence="2">The sequence shown here is derived from an EMBL/GenBank/DDBJ whole genome shotgun (WGS) entry which is preliminary data.</text>
</comment>
<reference evidence="2 3" key="1">
    <citation type="submission" date="2018-08" db="EMBL/GenBank/DDBJ databases">
        <title>Genome sequence of strict halophilic Halobacillus trueperi SS1 isolated from Lunsu, a salty water body of North West Himalayas.</title>
        <authorList>
            <person name="Gupta S."/>
            <person name="Sharma P."/>
            <person name="Dev K."/>
            <person name="Baumler D."/>
            <person name="Sourirajan A."/>
        </authorList>
    </citation>
    <scope>NUCLEOTIDE SEQUENCE [LARGE SCALE GENOMIC DNA]</scope>
    <source>
        <strain evidence="2 3">SS1</strain>
    </source>
</reference>
<dbReference type="RefSeq" id="WP_115893242.1">
    <property type="nucleotide sequence ID" value="NZ_QTLC01000007.1"/>
</dbReference>
<evidence type="ECO:0000313" key="3">
    <source>
        <dbReference type="Proteomes" id="UP000257032"/>
    </source>
</evidence>
<feature type="region of interest" description="Disordered" evidence="1">
    <location>
        <begin position="70"/>
        <end position="89"/>
    </location>
</feature>
<proteinExistence type="predicted"/>
<sequence>MFALNYEVEGKLIIKLKEGHSVDQKKVRKAVEEEMRMVQTTVAYVFNPEGGSEFFELEKQADLEELMKEAPIRGGHSRKSRQISAQNMD</sequence>
<protein>
    <submittedName>
        <fullName evidence="2">Uncharacterized protein</fullName>
    </submittedName>
</protein>
<evidence type="ECO:0000256" key="1">
    <source>
        <dbReference type="SAM" id="MobiDB-lite"/>
    </source>
</evidence>
<accession>A0A3D8VTH6</accession>
<organism evidence="2 3">
    <name type="scientific">Halobacillus trueperi</name>
    <dbReference type="NCBI Taxonomy" id="156205"/>
    <lineage>
        <taxon>Bacteria</taxon>
        <taxon>Bacillati</taxon>
        <taxon>Bacillota</taxon>
        <taxon>Bacilli</taxon>
        <taxon>Bacillales</taxon>
        <taxon>Bacillaceae</taxon>
        <taxon>Halobacillus</taxon>
    </lineage>
</organism>
<evidence type="ECO:0000313" key="2">
    <source>
        <dbReference type="EMBL" id="RDY72571.1"/>
    </source>
</evidence>
<dbReference type="AlphaFoldDB" id="A0A3D8VTH6"/>